<reference evidence="12" key="1">
    <citation type="submission" date="2021-01" db="EMBL/GenBank/DDBJ databases">
        <title>A chromosome-scale assembly of European eel, Anguilla anguilla.</title>
        <authorList>
            <person name="Henkel C."/>
            <person name="Jong-Raadsen S.A."/>
            <person name="Dufour S."/>
            <person name="Weltzien F.-A."/>
            <person name="Palstra A.P."/>
            <person name="Pelster B."/>
            <person name="Spaink H.P."/>
            <person name="Van Den Thillart G.E."/>
            <person name="Jansen H."/>
            <person name="Zahm M."/>
            <person name="Klopp C."/>
            <person name="Cedric C."/>
            <person name="Louis A."/>
            <person name="Berthelot C."/>
            <person name="Parey E."/>
            <person name="Roest Crollius H."/>
            <person name="Montfort J."/>
            <person name="Robinson-Rechavi M."/>
            <person name="Bucao C."/>
            <person name="Bouchez O."/>
            <person name="Gislard M."/>
            <person name="Lluch J."/>
            <person name="Milhes M."/>
            <person name="Lampietro C."/>
            <person name="Lopez Roques C."/>
            <person name="Donnadieu C."/>
            <person name="Braasch I."/>
            <person name="Desvignes T."/>
            <person name="Postlethwait J."/>
            <person name="Bobe J."/>
            <person name="Guiguen Y."/>
            <person name="Dirks R."/>
        </authorList>
    </citation>
    <scope>NUCLEOTIDE SEQUENCE</scope>
    <source>
        <strain evidence="12">Tag_6206</strain>
        <tissue evidence="12">Liver</tissue>
    </source>
</reference>
<evidence type="ECO:0000256" key="3">
    <source>
        <dbReference type="ARBA" id="ARBA00022525"/>
    </source>
</evidence>
<accession>A0A9D3ML87</accession>
<name>A0A9D3ML87_ANGAN</name>
<evidence type="ECO:0000313" key="13">
    <source>
        <dbReference type="Proteomes" id="UP001044222"/>
    </source>
</evidence>
<evidence type="ECO:0000256" key="8">
    <source>
        <dbReference type="ARBA" id="ARBA00022857"/>
    </source>
</evidence>
<evidence type="ECO:0000256" key="2">
    <source>
        <dbReference type="ARBA" id="ARBA00009558"/>
    </source>
</evidence>
<dbReference type="AlphaFoldDB" id="A0A9D3ML87"/>
<evidence type="ECO:0000256" key="4">
    <source>
        <dbReference type="ARBA" id="ARBA00022656"/>
    </source>
</evidence>
<dbReference type="PROSITE" id="PS01291">
    <property type="entry name" value="ART"/>
    <property type="match status" value="1"/>
</dbReference>
<dbReference type="Proteomes" id="UP001044222">
    <property type="component" value="Unassembled WGS sequence"/>
</dbReference>
<keyword evidence="6 11" id="KW-0808">Transferase</keyword>
<dbReference type="PANTHER" id="PTHR10339">
    <property type="entry name" value="ADP-RIBOSYLTRANSFERASE"/>
    <property type="match status" value="1"/>
</dbReference>
<comment type="catalytic activity">
    <reaction evidence="10 11">
        <text>L-arginyl-[protein] + NAD(+) = N(omega)-(ADP-D-ribosyl)-L-arginyl-[protein] + nicotinamide + H(+)</text>
        <dbReference type="Rhea" id="RHEA:19149"/>
        <dbReference type="Rhea" id="RHEA-COMP:10532"/>
        <dbReference type="Rhea" id="RHEA-COMP:15087"/>
        <dbReference type="ChEBI" id="CHEBI:15378"/>
        <dbReference type="ChEBI" id="CHEBI:17154"/>
        <dbReference type="ChEBI" id="CHEBI:29965"/>
        <dbReference type="ChEBI" id="CHEBI:57540"/>
        <dbReference type="ChEBI" id="CHEBI:142554"/>
        <dbReference type="EC" id="2.4.2.31"/>
    </reaction>
</comment>
<keyword evidence="9" id="KW-0843">Virulence</keyword>
<dbReference type="Pfam" id="PF01129">
    <property type="entry name" value="ART"/>
    <property type="match status" value="1"/>
</dbReference>
<evidence type="ECO:0000256" key="9">
    <source>
        <dbReference type="ARBA" id="ARBA00023026"/>
    </source>
</evidence>
<evidence type="ECO:0000256" key="11">
    <source>
        <dbReference type="RuleBase" id="RU361228"/>
    </source>
</evidence>
<dbReference type="InterPro" id="IPR050999">
    <property type="entry name" value="ADP-ribosyltransferase_ARG"/>
</dbReference>
<dbReference type="GO" id="GO:0106274">
    <property type="term" value="F:NAD+-protein-arginine ADP-ribosyltransferase activity"/>
    <property type="evidence" value="ECO:0007669"/>
    <property type="project" value="UniProtKB-EC"/>
</dbReference>
<dbReference type="PANTHER" id="PTHR10339:SF25">
    <property type="entry name" value="SECRETED EXOENZYME S"/>
    <property type="match status" value="1"/>
</dbReference>
<dbReference type="Gene3D" id="3.90.176.10">
    <property type="entry name" value="Toxin ADP-ribosyltransferase, Chain A, domain 1"/>
    <property type="match status" value="1"/>
</dbReference>
<evidence type="ECO:0000256" key="10">
    <source>
        <dbReference type="ARBA" id="ARBA00047597"/>
    </source>
</evidence>
<keyword evidence="7" id="KW-0548">Nucleotidyltransferase</keyword>
<keyword evidence="8 11" id="KW-0521">NADP</keyword>
<comment type="caution">
    <text evidence="12">The sequence shown here is derived from an EMBL/GenBank/DDBJ whole genome shotgun (WGS) entry which is preliminary data.</text>
</comment>
<organism evidence="12 13">
    <name type="scientific">Anguilla anguilla</name>
    <name type="common">European freshwater eel</name>
    <name type="synonym">Muraena anguilla</name>
    <dbReference type="NCBI Taxonomy" id="7936"/>
    <lineage>
        <taxon>Eukaryota</taxon>
        <taxon>Metazoa</taxon>
        <taxon>Chordata</taxon>
        <taxon>Craniata</taxon>
        <taxon>Vertebrata</taxon>
        <taxon>Euteleostomi</taxon>
        <taxon>Actinopterygii</taxon>
        <taxon>Neopterygii</taxon>
        <taxon>Teleostei</taxon>
        <taxon>Anguilliformes</taxon>
        <taxon>Anguillidae</taxon>
        <taxon>Anguilla</taxon>
    </lineage>
</organism>
<protein>
    <recommendedName>
        <fullName evidence="11">NAD(P)(+)--arginine ADP-ribosyltransferase</fullName>
        <ecNumber evidence="11">2.4.2.31</ecNumber>
    </recommendedName>
    <alternativeName>
        <fullName evidence="11">Mono(ADP-ribosyl)transferase</fullName>
    </alternativeName>
</protein>
<keyword evidence="4" id="KW-0800">Toxin</keyword>
<dbReference type="EC" id="2.4.2.31" evidence="11"/>
<dbReference type="GO" id="GO:0016779">
    <property type="term" value="F:nucleotidyltransferase activity"/>
    <property type="evidence" value="ECO:0007669"/>
    <property type="project" value="UniProtKB-KW"/>
</dbReference>
<dbReference type="GO" id="GO:0005576">
    <property type="term" value="C:extracellular region"/>
    <property type="evidence" value="ECO:0007669"/>
    <property type="project" value="UniProtKB-SubCell"/>
</dbReference>
<comment type="similarity">
    <text evidence="2 11">Belongs to the Arg-specific ADP-ribosyltransferase family.</text>
</comment>
<comment type="subcellular location">
    <subcellularLocation>
        <location evidence="1">Secreted</location>
    </subcellularLocation>
</comment>
<keyword evidence="3" id="KW-0964">Secreted</keyword>
<keyword evidence="13" id="KW-1185">Reference proteome</keyword>
<evidence type="ECO:0000256" key="7">
    <source>
        <dbReference type="ARBA" id="ARBA00022695"/>
    </source>
</evidence>
<evidence type="ECO:0000313" key="12">
    <source>
        <dbReference type="EMBL" id="KAG5848288.1"/>
    </source>
</evidence>
<sequence length="294" mass="32574">MGLKATLTCTAQASASFVWSKRKRDPAEAMEVQREKVIKLLIIAAIMHTVDSEERQLDMSPNAVDDQFIGCRDEMLNRILGKGGLLEQEQTTNTLLKETIDAECQEAIPNGQKEHAQALKFYTHAIPGEFLDAFHSALQSQGGNATAYQGFQFKALHFLLTDALQLQAPKGCATVYHVSKHTFQARVGEKVRFGMFISAYLEYEDELHPESAGTVFSITSCAAVNVDISACYPDEVQLLIPPFEEFRVLNVTNVGVHRKIYLNHTRLYSSHNCLLLRSGSSSDPVNSCLGHAPL</sequence>
<dbReference type="InterPro" id="IPR000768">
    <property type="entry name" value="ART"/>
</dbReference>
<dbReference type="GO" id="GO:0003950">
    <property type="term" value="F:NAD+ poly-ADP-ribosyltransferase activity"/>
    <property type="evidence" value="ECO:0007669"/>
    <property type="project" value="TreeGrafter"/>
</dbReference>
<evidence type="ECO:0000256" key="6">
    <source>
        <dbReference type="ARBA" id="ARBA00022679"/>
    </source>
</evidence>
<dbReference type="EMBL" id="JAFIRN010000005">
    <property type="protein sequence ID" value="KAG5848288.1"/>
    <property type="molecule type" value="Genomic_DNA"/>
</dbReference>
<dbReference type="SUPFAM" id="SSF56399">
    <property type="entry name" value="ADP-ribosylation"/>
    <property type="match status" value="1"/>
</dbReference>
<proteinExistence type="inferred from homology"/>
<gene>
    <name evidence="12" type="ORF">ANANG_G00096910</name>
</gene>
<dbReference type="PROSITE" id="PS51996">
    <property type="entry name" value="TR_MART"/>
    <property type="match status" value="1"/>
</dbReference>
<evidence type="ECO:0000256" key="1">
    <source>
        <dbReference type="ARBA" id="ARBA00004613"/>
    </source>
</evidence>
<dbReference type="PRINTS" id="PR00970">
    <property type="entry name" value="RIBTRNSFRASE"/>
</dbReference>
<dbReference type="GO" id="GO:0090729">
    <property type="term" value="F:toxin activity"/>
    <property type="evidence" value="ECO:0007669"/>
    <property type="project" value="UniProtKB-KW"/>
</dbReference>
<keyword evidence="11" id="KW-0520">NAD</keyword>
<keyword evidence="5 11" id="KW-0328">Glycosyltransferase</keyword>
<evidence type="ECO:0000256" key="5">
    <source>
        <dbReference type="ARBA" id="ARBA00022676"/>
    </source>
</evidence>